<dbReference type="HOGENOM" id="CLU_1553582_0_0_11"/>
<organism evidence="1 2">
    <name type="scientific">Mycobacterium liflandii (strain 128FXT)</name>
    <dbReference type="NCBI Taxonomy" id="459424"/>
    <lineage>
        <taxon>Bacteria</taxon>
        <taxon>Bacillati</taxon>
        <taxon>Actinomycetota</taxon>
        <taxon>Actinomycetes</taxon>
        <taxon>Mycobacteriales</taxon>
        <taxon>Mycobacteriaceae</taxon>
        <taxon>Mycobacterium</taxon>
        <taxon>Mycobacterium ulcerans group</taxon>
    </lineage>
</organism>
<evidence type="ECO:0000313" key="2">
    <source>
        <dbReference type="Proteomes" id="UP000011157"/>
    </source>
</evidence>
<dbReference type="KEGG" id="mli:MULP_02632"/>
<keyword evidence="2" id="KW-1185">Reference proteome</keyword>
<accession>L7V7C2</accession>
<proteinExistence type="predicted"/>
<dbReference type="AlphaFoldDB" id="L7V7C2"/>
<dbReference type="EMBL" id="CP003899">
    <property type="protein sequence ID" value="AGC62435.1"/>
    <property type="molecule type" value="Genomic_DNA"/>
</dbReference>
<gene>
    <name evidence="1" type="ordered locus">MULP_02632</name>
</gene>
<dbReference type="Proteomes" id="UP000011157">
    <property type="component" value="Chromosome"/>
</dbReference>
<protein>
    <submittedName>
        <fullName evidence="1">Uncharacterized protein</fullName>
    </submittedName>
</protein>
<name>L7V7C2_MYCL1</name>
<sequence length="172" mass="18224">MNDSGIGDELVEPAERCDAGFDHAGDLFLGTDIDLIPDCAGADFCRCLLGRSAVDVRAAYRGAFGGQPLGDREADPGPGPGHDRGFAGQVRVPHGLARGREWRVCRPGGRTSLANGSEHHKAKSWHVVGEFDRIHPKIAQHPGHGLGHEVSGGLLVRGEQAACARRSRGPQV</sequence>
<reference evidence="1 2" key="1">
    <citation type="journal article" date="2013" name="J. Bacteriol.">
        <title>Complete Genome Sequence of the Frog Pathogen Mycobacterium ulcerans Ecovar Liflandii.</title>
        <authorList>
            <person name="Tobias N.J."/>
            <person name="Doig K.D."/>
            <person name="Medema M.H."/>
            <person name="Chen H."/>
            <person name="Haring V."/>
            <person name="Moore R."/>
            <person name="Seemann T."/>
            <person name="Stinear T.P."/>
        </authorList>
    </citation>
    <scope>NUCLEOTIDE SEQUENCE [LARGE SCALE GENOMIC DNA]</scope>
    <source>
        <strain evidence="1 2">128FXT</strain>
    </source>
</reference>
<evidence type="ECO:0000313" key="1">
    <source>
        <dbReference type="EMBL" id="AGC62435.1"/>
    </source>
</evidence>